<dbReference type="PANTHER" id="PTHR43060">
    <property type="entry name" value="3-HYDROXYISOBUTYRATE DEHYDROGENASE-LIKE 1, MITOCHONDRIAL-RELATED"/>
    <property type="match status" value="1"/>
</dbReference>
<dbReference type="GO" id="GO:0016491">
    <property type="term" value="F:oxidoreductase activity"/>
    <property type="evidence" value="ECO:0007669"/>
    <property type="project" value="InterPro"/>
</dbReference>
<dbReference type="Gene3D" id="3.40.50.720">
    <property type="entry name" value="NAD(P)-binding Rossmann-like Domain"/>
    <property type="match status" value="1"/>
</dbReference>
<dbReference type="InterPro" id="IPR036291">
    <property type="entry name" value="NAD(P)-bd_dom_sf"/>
</dbReference>
<protein>
    <submittedName>
        <fullName evidence="3">Oxidoreductase</fullName>
    </submittedName>
</protein>
<feature type="domain" description="6-phosphogluconate dehydrogenase NADP-binding" evidence="1">
    <location>
        <begin position="7"/>
        <end position="164"/>
    </location>
</feature>
<organism evidence="3 4">
    <name type="scientific">Pleurostoma richardsiae</name>
    <dbReference type="NCBI Taxonomy" id="41990"/>
    <lineage>
        <taxon>Eukaryota</taxon>
        <taxon>Fungi</taxon>
        <taxon>Dikarya</taxon>
        <taxon>Ascomycota</taxon>
        <taxon>Pezizomycotina</taxon>
        <taxon>Sordariomycetes</taxon>
        <taxon>Sordariomycetidae</taxon>
        <taxon>Calosphaeriales</taxon>
        <taxon>Pleurostomataceae</taxon>
        <taxon>Pleurostoma</taxon>
    </lineage>
</organism>
<dbReference type="AlphaFoldDB" id="A0AA38RC11"/>
<accession>A0AA38RC11</accession>
<evidence type="ECO:0000259" key="2">
    <source>
        <dbReference type="Pfam" id="PF14833"/>
    </source>
</evidence>
<dbReference type="Proteomes" id="UP001174694">
    <property type="component" value="Unassembled WGS sequence"/>
</dbReference>
<reference evidence="3" key="1">
    <citation type="submission" date="2022-07" db="EMBL/GenBank/DDBJ databases">
        <title>Fungi with potential for degradation of polypropylene.</title>
        <authorList>
            <person name="Gostincar C."/>
        </authorList>
    </citation>
    <scope>NUCLEOTIDE SEQUENCE</scope>
    <source>
        <strain evidence="3">EXF-13308</strain>
    </source>
</reference>
<evidence type="ECO:0000313" key="3">
    <source>
        <dbReference type="EMBL" id="KAJ9132151.1"/>
    </source>
</evidence>
<dbReference type="GO" id="GO:0051287">
    <property type="term" value="F:NAD binding"/>
    <property type="evidence" value="ECO:0007669"/>
    <property type="project" value="InterPro"/>
</dbReference>
<dbReference type="SUPFAM" id="SSF51735">
    <property type="entry name" value="NAD(P)-binding Rossmann-fold domains"/>
    <property type="match status" value="1"/>
</dbReference>
<dbReference type="GO" id="GO:0050661">
    <property type="term" value="F:NADP binding"/>
    <property type="evidence" value="ECO:0007669"/>
    <property type="project" value="InterPro"/>
</dbReference>
<sequence>MSQQKPTIGFIGLGAMGFGMAANLVREGYPVKGFDISKEILQKFIAAGGTIATSPADAVKNRDICVCMVATPQQAQTVLLEGESPVVPALPKKAALLLCSTVPSGYIHELSKELADHGRADIALIDCPVSGGAIRAANGTLSIMAGGSAESLTKGRSVLQAMSDPAKLYVVDGGLGAGSNMKMCHQVLASNQILAASEAMGFASHLGLNLEKTGNYIINSDAWSWMFENRLPRILDLSQPLASAITIILKDTSIITSEARRAGFPCHMTSVAEQVYFTGLGRGWGSDDDSSLIRLYDEGKGKVGPVKGAVEGEDAKLKLVADFLRGVHLCAAAETLAFADFLGLDLDQVFDLCVNAAGGSRVLATFGQQMVQGLRHGTSLQEWLKDDPDNGLEKLFGDLQKAIDEAQKLKVPVFLATQALNLLRRALQSGKGTESKLATGAVIRVWN</sequence>
<feature type="domain" description="3-hydroxyisobutyrate dehydrogenase-like NAD-binding" evidence="2">
    <location>
        <begin position="176"/>
        <end position="296"/>
    </location>
</feature>
<dbReference type="PROSITE" id="PS00895">
    <property type="entry name" value="3_HYDROXYISOBUT_DH"/>
    <property type="match status" value="1"/>
</dbReference>
<feature type="domain" description="3-hydroxyisobutyrate dehydrogenase-like NAD-binding" evidence="2">
    <location>
        <begin position="315"/>
        <end position="434"/>
    </location>
</feature>
<keyword evidence="4" id="KW-1185">Reference proteome</keyword>
<dbReference type="Gene3D" id="1.10.1040.10">
    <property type="entry name" value="N-(1-d-carboxylethyl)-l-norvaline Dehydrogenase, domain 2"/>
    <property type="match status" value="2"/>
</dbReference>
<dbReference type="InterPro" id="IPR002204">
    <property type="entry name" value="3-OH-isobutyrate_DH-rel_CS"/>
</dbReference>
<name>A0AA38RC11_9PEZI</name>
<dbReference type="Pfam" id="PF03446">
    <property type="entry name" value="NAD_binding_2"/>
    <property type="match status" value="1"/>
</dbReference>
<proteinExistence type="predicted"/>
<evidence type="ECO:0000259" key="1">
    <source>
        <dbReference type="Pfam" id="PF03446"/>
    </source>
</evidence>
<comment type="caution">
    <text evidence="3">The sequence shown here is derived from an EMBL/GenBank/DDBJ whole genome shotgun (WGS) entry which is preliminary data.</text>
</comment>
<dbReference type="SUPFAM" id="SSF48179">
    <property type="entry name" value="6-phosphogluconate dehydrogenase C-terminal domain-like"/>
    <property type="match status" value="2"/>
</dbReference>
<dbReference type="InterPro" id="IPR006115">
    <property type="entry name" value="6PGDH_NADP-bd"/>
</dbReference>
<dbReference type="Pfam" id="PF14833">
    <property type="entry name" value="NAD_binding_11"/>
    <property type="match status" value="2"/>
</dbReference>
<dbReference type="InterPro" id="IPR008927">
    <property type="entry name" value="6-PGluconate_DH-like_C_sf"/>
</dbReference>
<dbReference type="PANTHER" id="PTHR43060:SF17">
    <property type="entry name" value="L-THREONATE DEHYDROGENASE"/>
    <property type="match status" value="1"/>
</dbReference>
<dbReference type="InterPro" id="IPR013328">
    <property type="entry name" value="6PGD_dom2"/>
</dbReference>
<gene>
    <name evidence="3" type="ORF">NKR23_g11406</name>
</gene>
<dbReference type="EMBL" id="JANBVO010000060">
    <property type="protein sequence ID" value="KAJ9132151.1"/>
    <property type="molecule type" value="Genomic_DNA"/>
</dbReference>
<evidence type="ECO:0000313" key="4">
    <source>
        <dbReference type="Proteomes" id="UP001174694"/>
    </source>
</evidence>
<dbReference type="InterPro" id="IPR029154">
    <property type="entry name" value="HIBADH-like_NADP-bd"/>
</dbReference>